<dbReference type="SMART" id="SM00460">
    <property type="entry name" value="TGc"/>
    <property type="match status" value="1"/>
</dbReference>
<evidence type="ECO:0000256" key="1">
    <source>
        <dbReference type="ARBA" id="ARBA00022737"/>
    </source>
</evidence>
<dbReference type="InterPro" id="IPR001119">
    <property type="entry name" value="SLH_dom"/>
</dbReference>
<evidence type="ECO:0000313" key="4">
    <source>
        <dbReference type="EMBL" id="VDN47677.1"/>
    </source>
</evidence>
<feature type="chain" id="PRO_5039124195" description="SLH domain-containing protein" evidence="2">
    <location>
        <begin position="25"/>
        <end position="528"/>
    </location>
</feature>
<dbReference type="Pfam" id="PF01841">
    <property type="entry name" value="Transglut_core"/>
    <property type="match status" value="1"/>
</dbReference>
<dbReference type="AlphaFoldDB" id="A0A3P7PUP9"/>
<accession>A0A3P7PUP9</accession>
<dbReference type="SUPFAM" id="SSF54001">
    <property type="entry name" value="Cysteine proteinases"/>
    <property type="match status" value="1"/>
</dbReference>
<dbReference type="PROSITE" id="PS51272">
    <property type="entry name" value="SLH"/>
    <property type="match status" value="1"/>
</dbReference>
<protein>
    <recommendedName>
        <fullName evidence="3">SLH domain-containing protein</fullName>
    </recommendedName>
</protein>
<dbReference type="GO" id="GO:0005737">
    <property type="term" value="C:cytoplasm"/>
    <property type="evidence" value="ECO:0007669"/>
    <property type="project" value="TreeGrafter"/>
</dbReference>
<evidence type="ECO:0000256" key="2">
    <source>
        <dbReference type="SAM" id="SignalP"/>
    </source>
</evidence>
<proteinExistence type="predicted"/>
<name>A0A3P7PUP9_9FIRM</name>
<feature type="domain" description="SLH" evidence="3">
    <location>
        <begin position="76"/>
        <end position="139"/>
    </location>
</feature>
<dbReference type="InterPro" id="IPR052557">
    <property type="entry name" value="CAP/Cytokinesis_protein"/>
</dbReference>
<sequence>MKRLIGLIAVLALCLNVSANSAFGGEVLSPQAEYLSAIGLLKGTGQDYGLNQSLTRQEAAVMIVRLKGDEELVMSTDFNHPFEDVSPWATSYVGYLYNYGLTLGISSTEFGALEEVTREQYVTLLLRALAYDDSAGDFTWSSSLNKAKEIGILSSSVPRTTFTRREMVSLTYNALLCKVKAQNTTLLNQLQIKKAVPNTIDKADEIMRLEFLNIQNMPVSYRALVQNVEKMIYDMEETRTFDMALISHVDVSELIEDAKVTMNQVPMYSSVINSYKITRRSNTLVISFDYTITKSELEMAKLKAKEVVGQMITSDMGEFEKELVIHDYIVHHVAYDQSKVLDDAVFTIYGALIDGKAVCHGYAEAFQYMAYLAGLNSKIVFGTAEADGVRIGHAWNMIELDGNYYHVDTTWNDPVSSEGIQSISYDYFNVTDQDLMATHTWNMSEYERGTGTLYNYYTYHNLEVIGTEGLRSYLQKEFNKGSKEITIKVKGVQMTMDMLKKVLARCYGYGSVSYNVNPSTNVVHITVH</sequence>
<organism evidence="4 5">
    <name type="scientific">Petrocella atlantisensis</name>
    <dbReference type="NCBI Taxonomy" id="2173034"/>
    <lineage>
        <taxon>Bacteria</taxon>
        <taxon>Bacillati</taxon>
        <taxon>Bacillota</taxon>
        <taxon>Clostridia</taxon>
        <taxon>Lachnospirales</taxon>
        <taxon>Vallitaleaceae</taxon>
        <taxon>Petrocella</taxon>
    </lineage>
</organism>
<dbReference type="PANTHER" id="PTHR46333:SF2">
    <property type="entry name" value="CYTOKINESIS PROTEIN 3"/>
    <property type="match status" value="1"/>
</dbReference>
<evidence type="ECO:0000313" key="5">
    <source>
        <dbReference type="Proteomes" id="UP000279029"/>
    </source>
</evidence>
<dbReference type="Pfam" id="PF00395">
    <property type="entry name" value="SLH"/>
    <property type="match status" value="1"/>
</dbReference>
<reference evidence="4 5" key="1">
    <citation type="submission" date="2018-09" db="EMBL/GenBank/DDBJ databases">
        <authorList>
            <person name="Postec A."/>
        </authorList>
    </citation>
    <scope>NUCLEOTIDE SEQUENCE [LARGE SCALE GENOMIC DNA]</scope>
    <source>
        <strain evidence="4">70B-A</strain>
    </source>
</reference>
<feature type="signal peptide" evidence="2">
    <location>
        <begin position="1"/>
        <end position="24"/>
    </location>
</feature>
<keyword evidence="5" id="KW-1185">Reference proteome</keyword>
<gene>
    <name evidence="4" type="ORF">PATL70BA_1785</name>
</gene>
<dbReference type="Gene3D" id="3.10.620.30">
    <property type="match status" value="1"/>
</dbReference>
<dbReference type="KEGG" id="cbar:PATL70BA_1785"/>
<dbReference type="PANTHER" id="PTHR46333">
    <property type="entry name" value="CYTOKINESIS PROTEIN 3"/>
    <property type="match status" value="1"/>
</dbReference>
<dbReference type="InterPro" id="IPR002931">
    <property type="entry name" value="Transglutaminase-like"/>
</dbReference>
<dbReference type="RefSeq" id="WP_125136945.1">
    <property type="nucleotide sequence ID" value="NZ_LR130778.1"/>
</dbReference>
<keyword evidence="1" id="KW-0677">Repeat</keyword>
<dbReference type="EMBL" id="LR130778">
    <property type="protein sequence ID" value="VDN47677.1"/>
    <property type="molecule type" value="Genomic_DNA"/>
</dbReference>
<dbReference type="OrthoDB" id="9788327at2"/>
<dbReference type="InterPro" id="IPR038765">
    <property type="entry name" value="Papain-like_cys_pep_sf"/>
</dbReference>
<dbReference type="Proteomes" id="UP000279029">
    <property type="component" value="Chromosome"/>
</dbReference>
<keyword evidence="2" id="KW-0732">Signal</keyword>
<evidence type="ECO:0000259" key="3">
    <source>
        <dbReference type="PROSITE" id="PS51272"/>
    </source>
</evidence>